<dbReference type="EMBL" id="CP000463">
    <property type="protein sequence ID" value="ABJ06417.1"/>
    <property type="molecule type" value="Genomic_DNA"/>
</dbReference>
<keyword evidence="1" id="KW-0233">DNA recombination</keyword>
<name>Q07NR7_RHOP5</name>
<sequence length="672" mass="75191">MTPTPAIDSSTPKAWRNTTFSGMGNFSELAGKNWNELCSFEIFPGCHLNAPVLVLPEEWLPAGSTRRVSYRSLHPKNAGIPEDGDAAARRDEAIRRALLALWLPSMTQTGVRSLKPTTWIHFSKLLLKIARWQFDNLPSADGSVFGDLTVSVVLTRLFLDMGRTERARQNILWVIYKLIDAGKRGVISDWPVLYEKAAEAANFPLVEDVKRGAPEVQRAGPAEERNWKPFSDEFVSEFVSRGIWIIENLAEQSVGLWLQLRIVPDELDLSATHPTVIAERARCLAEFDWRDKHGNAINTLGFELHYLEGPSNTWPPTIMRDFNRFVSLIQAMTVALVAFCTAARQSELSGGKDTELQTMDDRFHSVTWKIVDATTGAERDWPLHPVAVRAIKVQQILSRALRPADTDHLWVVLLKAEKTGLPLRNLTEPLVKAVDFLGLSHLTGNDRAHLHRWRHTVARLITLSILSSPQVLLDLLGHADFDMTLTYMCSDPDIVELALKHAREHAYAVTGEAVEETIAGLTSGPAALPLQEGLRTMAMRRGDVEFATSSLRETVEVLTFEGRAWSMVRPGVICTKGLNQFGPCTRGRGAPDPATCRTTCDHRLELARAKRDCQESLDALIVERKHAMSEGETMVVPNLEGIILSHLARWDDVRENVLSSHPDLRTLWEMRS</sequence>
<evidence type="ECO:0000256" key="1">
    <source>
        <dbReference type="ARBA" id="ARBA00023172"/>
    </source>
</evidence>
<reference evidence="2" key="1">
    <citation type="submission" date="2006-09" db="EMBL/GenBank/DDBJ databases">
        <title>Complete sequence of Rhodopseudomonas palustris BisA53.</title>
        <authorList>
            <consortium name="US DOE Joint Genome Institute"/>
            <person name="Copeland A."/>
            <person name="Lucas S."/>
            <person name="Lapidus A."/>
            <person name="Barry K."/>
            <person name="Detter J.C."/>
            <person name="Glavina del Rio T."/>
            <person name="Hammon N."/>
            <person name="Israni S."/>
            <person name="Dalin E."/>
            <person name="Tice H."/>
            <person name="Pitluck S."/>
            <person name="Chain P."/>
            <person name="Malfatti S."/>
            <person name="Shin M."/>
            <person name="Vergez L."/>
            <person name="Schmutz J."/>
            <person name="Larimer F."/>
            <person name="Land M."/>
            <person name="Hauser L."/>
            <person name="Pelletier D.A."/>
            <person name="Kyrpides N."/>
            <person name="Kim E."/>
            <person name="Harwood C.S."/>
            <person name="Oda Y."/>
            <person name="Richardson P."/>
        </authorList>
    </citation>
    <scope>NUCLEOTIDE SEQUENCE [LARGE SCALE GENOMIC DNA]</scope>
    <source>
        <strain evidence="2">BisA53</strain>
    </source>
</reference>
<dbReference type="InterPro" id="IPR013762">
    <property type="entry name" value="Integrase-like_cat_sf"/>
</dbReference>
<dbReference type="GO" id="GO:0003677">
    <property type="term" value="F:DNA binding"/>
    <property type="evidence" value="ECO:0007669"/>
    <property type="project" value="InterPro"/>
</dbReference>
<dbReference type="InterPro" id="IPR011010">
    <property type="entry name" value="DNA_brk_join_enz"/>
</dbReference>
<organism evidence="2">
    <name type="scientific">Rhodopseudomonas palustris (strain BisA53)</name>
    <dbReference type="NCBI Taxonomy" id="316055"/>
    <lineage>
        <taxon>Bacteria</taxon>
        <taxon>Pseudomonadati</taxon>
        <taxon>Pseudomonadota</taxon>
        <taxon>Alphaproteobacteria</taxon>
        <taxon>Hyphomicrobiales</taxon>
        <taxon>Nitrobacteraceae</taxon>
        <taxon>Rhodopseudomonas</taxon>
    </lineage>
</organism>
<dbReference type="HOGENOM" id="CLU_414971_0_0_5"/>
<dbReference type="eggNOG" id="COG0582">
    <property type="taxonomic scope" value="Bacteria"/>
</dbReference>
<gene>
    <name evidence="2" type="ordered locus">RPE_2478</name>
</gene>
<evidence type="ECO:0000313" key="2">
    <source>
        <dbReference type="EMBL" id="ABJ06417.1"/>
    </source>
</evidence>
<dbReference type="OrthoDB" id="8767990at2"/>
<dbReference type="AlphaFoldDB" id="Q07NR7"/>
<protein>
    <submittedName>
        <fullName evidence="2">Phage integrase family protein</fullName>
    </submittedName>
</protein>
<dbReference type="GO" id="GO:0006310">
    <property type="term" value="P:DNA recombination"/>
    <property type="evidence" value="ECO:0007669"/>
    <property type="project" value="UniProtKB-KW"/>
</dbReference>
<dbReference type="KEGG" id="rpe:RPE_2478"/>
<proteinExistence type="predicted"/>
<accession>Q07NR7</accession>
<dbReference type="Gene3D" id="1.10.443.10">
    <property type="entry name" value="Intergrase catalytic core"/>
    <property type="match status" value="1"/>
</dbReference>
<dbReference type="GO" id="GO:0015074">
    <property type="term" value="P:DNA integration"/>
    <property type="evidence" value="ECO:0007669"/>
    <property type="project" value="InterPro"/>
</dbReference>
<dbReference type="STRING" id="316055.RPE_2478"/>
<dbReference type="SUPFAM" id="SSF56349">
    <property type="entry name" value="DNA breaking-rejoining enzymes"/>
    <property type="match status" value="1"/>
</dbReference>